<evidence type="ECO:0000313" key="1">
    <source>
        <dbReference type="EMBL" id="KGO94546.1"/>
    </source>
</evidence>
<dbReference type="AlphaFoldDB" id="A0A0A2MSG7"/>
<comment type="caution">
    <text evidence="1">The sequence shown here is derived from an EMBL/GenBank/DDBJ whole genome shotgun (WGS) entry which is preliminary data.</text>
</comment>
<sequence>IASSCLLAMTVTGTVHSTLHTPSLRGGTTKQSVQQLRSIKGKFTATLVSVQIGGIGCNFASGIKTIFAFKNL</sequence>
<accession>A0A0A2MSG7</accession>
<evidence type="ECO:0000313" key="2">
    <source>
        <dbReference type="Proteomes" id="UP000030111"/>
    </source>
</evidence>
<organism evidence="1 2">
    <name type="scientific">Flavobacterium subsaxonicum WB 4.1-42 = DSM 21790</name>
    <dbReference type="NCBI Taxonomy" id="1121898"/>
    <lineage>
        <taxon>Bacteria</taxon>
        <taxon>Pseudomonadati</taxon>
        <taxon>Bacteroidota</taxon>
        <taxon>Flavobacteriia</taxon>
        <taxon>Flavobacteriales</taxon>
        <taxon>Flavobacteriaceae</taxon>
        <taxon>Flavobacterium</taxon>
    </lineage>
</organism>
<dbReference type="RefSeq" id="WP_035754743.1">
    <property type="nucleotide sequence ID" value="NZ_JRLY01000001.1"/>
</dbReference>
<protein>
    <submittedName>
        <fullName evidence="1">Uncharacterized protein</fullName>
    </submittedName>
</protein>
<dbReference type="EMBL" id="JRLY01000001">
    <property type="protein sequence ID" value="KGO94546.1"/>
    <property type="molecule type" value="Genomic_DNA"/>
</dbReference>
<name>A0A0A2MSG7_9FLAO</name>
<reference evidence="1 2" key="1">
    <citation type="submission" date="2013-09" db="EMBL/GenBank/DDBJ databases">
        <authorList>
            <person name="Zeng Z."/>
            <person name="Chen C."/>
        </authorList>
    </citation>
    <scope>NUCLEOTIDE SEQUENCE [LARGE SCALE GENOMIC DNA]</scope>
    <source>
        <strain evidence="1 2">WB 4.1-42</strain>
    </source>
</reference>
<dbReference type="Proteomes" id="UP000030111">
    <property type="component" value="Unassembled WGS sequence"/>
</dbReference>
<gene>
    <name evidence="1" type="ORF">Q766_00005</name>
</gene>
<keyword evidence="2" id="KW-1185">Reference proteome</keyword>
<proteinExistence type="predicted"/>
<feature type="non-terminal residue" evidence="1">
    <location>
        <position position="1"/>
    </location>
</feature>